<dbReference type="Pfam" id="PF16622">
    <property type="entry name" value="zf-C2H2_11"/>
    <property type="match status" value="1"/>
</dbReference>
<evidence type="ECO:0000256" key="8">
    <source>
        <dbReference type="ARBA" id="ARBA00022553"/>
    </source>
</evidence>
<dbReference type="PROSITE" id="PS00028">
    <property type="entry name" value="ZINC_FINGER_C2H2_1"/>
    <property type="match status" value="6"/>
</dbReference>
<reference evidence="23" key="1">
    <citation type="submission" date="2025-08" db="UniProtKB">
        <authorList>
            <consortium name="Ensembl"/>
        </authorList>
    </citation>
    <scope>IDENTIFICATION</scope>
</reference>
<evidence type="ECO:0000256" key="14">
    <source>
        <dbReference type="ARBA" id="ARBA00023015"/>
    </source>
</evidence>
<protein>
    <recommendedName>
        <fullName evidence="19">Zinc finger protein 687</fullName>
    </recommendedName>
</protein>
<feature type="domain" description="C2H2-type" evidence="22">
    <location>
        <begin position="1076"/>
        <end position="1104"/>
    </location>
</feature>
<evidence type="ECO:0000256" key="12">
    <source>
        <dbReference type="ARBA" id="ARBA00022833"/>
    </source>
</evidence>
<dbReference type="Pfam" id="PF00096">
    <property type="entry name" value="zf-C2H2"/>
    <property type="match status" value="2"/>
</dbReference>
<accession>A0A8D1AZG6</accession>
<dbReference type="InterPro" id="IPR036236">
    <property type="entry name" value="Znf_C2H2_sf"/>
</dbReference>
<evidence type="ECO:0000256" key="20">
    <source>
        <dbReference type="PROSITE-ProRule" id="PRU00042"/>
    </source>
</evidence>
<dbReference type="Gene3D" id="3.30.160.60">
    <property type="entry name" value="Classic Zinc Finger"/>
    <property type="match status" value="4"/>
</dbReference>
<evidence type="ECO:0000256" key="4">
    <source>
        <dbReference type="ARBA" id="ARBA00006991"/>
    </source>
</evidence>
<dbReference type="FunFam" id="3.30.160.60:FF:001571">
    <property type="entry name" value="Zinc finger protein 687"/>
    <property type="match status" value="1"/>
</dbReference>
<sequence>MGDMKTPDFDDLLAAFDIPDIDANEAIHSGPEENEGPGGSAKPEPSVGGESREATTATAGDGPGVPAQASDHGQPPSDISAVSVIVKNTVCPEQSESLAGNSGGEGARAGGMTKEGPMGPRLMQNGFGGPEPSLPGTPHSPAPPPSGGTWKEKSLEGKAPLDLFAHFEPEPGEHPDPLPPSAPSPPREGAMTPPPFPSPFELARENGPALLPPTSPPLGALKQESCSSPLRPQSLARPGSGSSPEAAGVPASASPPRVAGVPFFKQSPGHQSPLASPKLPSCQPLKEEEDERPVDKSPPGSPQSPSSGAEAADEDSNDSPASSSSSRPLKVRIKTIKTSCGNITRTVTRVPSDPDPPAPLAEGGFLAETSLLKLSPATSTPEGPKVVSVQLGDGTRLKGTVLPVATIQNASTAMLMAASVARKAVVLPGGTATSPKTMAKNVLGLVPQALPKADGRPGLGTGGQKVNGASVVMVQPSKPATGPGAAGGTVISRTQSSLVEAFNKILNSKNLLPAYRPNLSPPAEAGLALPPTGYRCLECGDAFSLEKSLARHYDRRSMRIEVTCNHCARRLVFFNKCSLLLHAREHKDKGLVMQCSHLVMRPVALDQMVGQPDITPLLAVPPALGPPALPALGKGDGAVTSVAVTAVAAEAPVLPLSSEPPAAPATSSYTCFRCLECKEQCRDKAGMAAHFQQLGPPAPGATSNVCPTCPMMLPNRCSFGAHQRMHKNRPPHVCPECGGNFLQANFQTHLREACLHFSRRVGYRMIYKCAMCDTVFTHKPLLSSHFDQHLLPQRVSVFKCPSCPLLFAQKRTMLEHLKNTHQSGRAGEETAGKGAGGALLTPKTEPEELSVSRGGAAAPTEESSSSSEEEELPSSPEPPRPTKRTRRELGSKGIKGGGGGSGGWTCGLCHSWFPERDEYVGHMKKEHGKSVKKFPCRLCERSFCSAPSLRRHVRVNHEGIKRVYPCRYCTEGKRTFSSRLILEKHVQVRHGLPLGAQSPGRGSTLVRGPGARAQGPGRKRRQSSDSCSEEPDSTTPPAKSPRGGPGSGGHGPLRYRSSGSVEPSLMVGLRVDGGAQQCLDCGLCFASPGSLSRHRFISHKKKRGVSSASALGLGDGEEEAPPPSRSDPEGGDSPSPASGGPLTCKVCGKSCDSPLNLKTHFRTHGMAFIRARQGGSGDN</sequence>
<dbReference type="GO" id="GO:0005737">
    <property type="term" value="C:cytoplasm"/>
    <property type="evidence" value="ECO:0007669"/>
    <property type="project" value="UniProtKB-SubCell"/>
</dbReference>
<keyword evidence="9" id="KW-0479">Metal-binding</keyword>
<evidence type="ECO:0000256" key="11">
    <source>
        <dbReference type="ARBA" id="ARBA00022771"/>
    </source>
</evidence>
<keyword evidence="15" id="KW-0238">DNA-binding</keyword>
<keyword evidence="14" id="KW-0805">Transcription regulation</keyword>
<comment type="subcellular location">
    <subcellularLocation>
        <location evidence="3">Cytoplasm</location>
    </subcellularLocation>
    <subcellularLocation>
        <location evidence="2">Nucleus</location>
    </subcellularLocation>
</comment>
<dbReference type="InterPro" id="IPR041697">
    <property type="entry name" value="Znf-C2H2_11"/>
</dbReference>
<dbReference type="SMART" id="SM00355">
    <property type="entry name" value="ZnF_C2H2"/>
    <property type="match status" value="12"/>
</dbReference>
<dbReference type="Ensembl" id="ENSSSCT00035087995.1">
    <property type="protein sequence ID" value="ENSSSCP00035036748.1"/>
    <property type="gene ID" value="ENSSSCG00035065338.1"/>
</dbReference>
<keyword evidence="5" id="KW-0488">Methylation</keyword>
<keyword evidence="7" id="KW-1017">Isopeptide bond</keyword>
<feature type="region of interest" description="Disordered" evidence="21">
    <location>
        <begin position="1098"/>
        <end position="1141"/>
    </location>
</feature>
<gene>
    <name evidence="23" type="primary">ZNF687</name>
</gene>
<dbReference type="FunFam" id="3.30.160.60:FF:001813">
    <property type="entry name" value="Zinc finger protein 687 (Predicted)"/>
    <property type="match status" value="1"/>
</dbReference>
<keyword evidence="16" id="KW-0804">Transcription</keyword>
<comment type="similarity">
    <text evidence="4">Belongs to the krueppel C2H2-type zinc-finger protein family.</text>
</comment>
<feature type="compositionally biased region" description="Low complexity" evidence="21">
    <location>
        <begin position="1007"/>
        <end position="1016"/>
    </location>
</feature>
<dbReference type="PANTHER" id="PTHR47222:SF2">
    <property type="entry name" value="ZINC FINGER PROTEIN 687"/>
    <property type="match status" value="1"/>
</dbReference>
<feature type="region of interest" description="Disordered" evidence="21">
    <location>
        <begin position="992"/>
        <end position="1059"/>
    </location>
</feature>
<comment type="function">
    <text evidence="1">May be involved in transcriptional regulation.</text>
</comment>
<proteinExistence type="inferred from homology"/>
<dbReference type="SUPFAM" id="SSF57667">
    <property type="entry name" value="beta-beta-alpha zinc fingers"/>
    <property type="match status" value="4"/>
</dbReference>
<feature type="domain" description="C2H2-type" evidence="22">
    <location>
        <begin position="534"/>
        <end position="552"/>
    </location>
</feature>
<evidence type="ECO:0000256" key="7">
    <source>
        <dbReference type="ARBA" id="ARBA00022499"/>
    </source>
</evidence>
<feature type="region of interest" description="Disordered" evidence="21">
    <location>
        <begin position="820"/>
        <end position="899"/>
    </location>
</feature>
<keyword evidence="10" id="KW-0677">Repeat</keyword>
<dbReference type="AlphaFoldDB" id="A0A8D1AZG6"/>
<evidence type="ECO:0000256" key="5">
    <source>
        <dbReference type="ARBA" id="ARBA00022481"/>
    </source>
</evidence>
<organism evidence="23 24">
    <name type="scientific">Sus scrofa</name>
    <name type="common">Pig</name>
    <dbReference type="NCBI Taxonomy" id="9823"/>
    <lineage>
        <taxon>Eukaryota</taxon>
        <taxon>Metazoa</taxon>
        <taxon>Chordata</taxon>
        <taxon>Craniata</taxon>
        <taxon>Vertebrata</taxon>
        <taxon>Euteleostomi</taxon>
        <taxon>Mammalia</taxon>
        <taxon>Eutheria</taxon>
        <taxon>Laurasiatheria</taxon>
        <taxon>Artiodactyla</taxon>
        <taxon>Suina</taxon>
        <taxon>Suidae</taxon>
        <taxon>Sus</taxon>
    </lineage>
</organism>
<evidence type="ECO:0000256" key="10">
    <source>
        <dbReference type="ARBA" id="ARBA00022737"/>
    </source>
</evidence>
<feature type="region of interest" description="Disordered" evidence="21">
    <location>
        <begin position="15"/>
        <end position="333"/>
    </location>
</feature>
<evidence type="ECO:0000256" key="21">
    <source>
        <dbReference type="SAM" id="MobiDB-lite"/>
    </source>
</evidence>
<evidence type="ECO:0000256" key="13">
    <source>
        <dbReference type="ARBA" id="ARBA00022843"/>
    </source>
</evidence>
<keyword evidence="8" id="KW-0597">Phosphoprotein</keyword>
<dbReference type="PANTHER" id="PTHR47222">
    <property type="entry name" value="ZINC FINGER PROTEIN 532-RELATED"/>
    <property type="match status" value="1"/>
</dbReference>
<feature type="compositionally biased region" description="Pro residues" evidence="21">
    <location>
        <begin position="132"/>
        <end position="146"/>
    </location>
</feature>
<keyword evidence="12" id="KW-0862">Zinc</keyword>
<dbReference type="InterPro" id="IPR045914">
    <property type="entry name" value="Zn532-like"/>
</dbReference>
<evidence type="ECO:0000256" key="9">
    <source>
        <dbReference type="ARBA" id="ARBA00022723"/>
    </source>
</evidence>
<evidence type="ECO:0000256" key="16">
    <source>
        <dbReference type="ARBA" id="ARBA00023163"/>
    </source>
</evidence>
<feature type="compositionally biased region" description="Pro residues" evidence="21">
    <location>
        <begin position="177"/>
        <end position="198"/>
    </location>
</feature>
<dbReference type="GO" id="GO:0003677">
    <property type="term" value="F:DNA binding"/>
    <property type="evidence" value="ECO:0007669"/>
    <property type="project" value="UniProtKB-KW"/>
</dbReference>
<evidence type="ECO:0000256" key="19">
    <source>
        <dbReference type="ARBA" id="ARBA00068383"/>
    </source>
</evidence>
<name>A0A8D1AZG6_PIG</name>
<evidence type="ECO:0000256" key="1">
    <source>
        <dbReference type="ARBA" id="ARBA00003767"/>
    </source>
</evidence>
<dbReference type="InterPro" id="IPR013087">
    <property type="entry name" value="Znf_C2H2_type"/>
</dbReference>
<keyword evidence="6" id="KW-0963">Cytoplasm</keyword>
<dbReference type="InterPro" id="IPR057356">
    <property type="entry name" value="Znf-C2H2_ZNF592"/>
</dbReference>
<evidence type="ECO:0000259" key="22">
    <source>
        <dbReference type="PROSITE" id="PS50157"/>
    </source>
</evidence>
<evidence type="ECO:0000256" key="18">
    <source>
        <dbReference type="ARBA" id="ARBA00065504"/>
    </source>
</evidence>
<dbReference type="GO" id="GO:0005634">
    <property type="term" value="C:nucleus"/>
    <property type="evidence" value="ECO:0007669"/>
    <property type="project" value="UniProtKB-SubCell"/>
</dbReference>
<evidence type="ECO:0000313" key="23">
    <source>
        <dbReference type="Ensembl" id="ENSSSCP00035036748.1"/>
    </source>
</evidence>
<evidence type="ECO:0000256" key="15">
    <source>
        <dbReference type="ARBA" id="ARBA00023125"/>
    </source>
</evidence>
<dbReference type="Proteomes" id="UP000694720">
    <property type="component" value="Unplaced"/>
</dbReference>
<dbReference type="PROSITE" id="PS50157">
    <property type="entry name" value="ZINC_FINGER_C2H2_2"/>
    <property type="match status" value="6"/>
</dbReference>
<keyword evidence="17" id="KW-0539">Nucleus</keyword>
<keyword evidence="11 20" id="KW-0863">Zinc-finger</keyword>
<feature type="domain" description="C2H2-type" evidence="22">
    <location>
        <begin position="934"/>
        <end position="962"/>
    </location>
</feature>
<dbReference type="GO" id="GO:0008270">
    <property type="term" value="F:zinc ion binding"/>
    <property type="evidence" value="ECO:0007669"/>
    <property type="project" value="UniProtKB-KW"/>
</dbReference>
<comment type="subunit">
    <text evidence="18">Interacts with ZMYND8.</text>
</comment>
<evidence type="ECO:0000256" key="2">
    <source>
        <dbReference type="ARBA" id="ARBA00004123"/>
    </source>
</evidence>
<feature type="compositionally biased region" description="Basic and acidic residues" evidence="21">
    <location>
        <begin position="165"/>
        <end position="176"/>
    </location>
</feature>
<evidence type="ECO:0000256" key="3">
    <source>
        <dbReference type="ARBA" id="ARBA00004496"/>
    </source>
</evidence>
<dbReference type="Pfam" id="PF25412">
    <property type="entry name" value="zf-C2H2_ZNF592"/>
    <property type="match status" value="1"/>
</dbReference>
<feature type="domain" description="C2H2-type" evidence="22">
    <location>
        <begin position="798"/>
        <end position="826"/>
    </location>
</feature>
<feature type="domain" description="C2H2-type" evidence="22">
    <location>
        <begin position="767"/>
        <end position="794"/>
    </location>
</feature>
<feature type="compositionally biased region" description="Low complexity" evidence="21">
    <location>
        <begin position="1131"/>
        <end position="1141"/>
    </location>
</feature>
<evidence type="ECO:0000256" key="6">
    <source>
        <dbReference type="ARBA" id="ARBA00022490"/>
    </source>
</evidence>
<keyword evidence="13" id="KW-0832">Ubl conjugation</keyword>
<evidence type="ECO:0000313" key="24">
    <source>
        <dbReference type="Proteomes" id="UP000694720"/>
    </source>
</evidence>
<evidence type="ECO:0000256" key="17">
    <source>
        <dbReference type="ARBA" id="ARBA00023242"/>
    </source>
</evidence>
<feature type="domain" description="C2H2-type" evidence="22">
    <location>
        <begin position="1142"/>
        <end position="1164"/>
    </location>
</feature>